<dbReference type="InterPro" id="IPR004299">
    <property type="entry name" value="MBOAT_fam"/>
</dbReference>
<dbReference type="GO" id="GO:0016705">
    <property type="term" value="F:oxidoreductase activity, acting on paired donors, with incorporation or reduction of molecular oxygen"/>
    <property type="evidence" value="ECO:0007669"/>
    <property type="project" value="InterPro"/>
</dbReference>
<dbReference type="Pfam" id="PF00067">
    <property type="entry name" value="p450"/>
    <property type="match status" value="1"/>
</dbReference>
<dbReference type="PRINTS" id="PR00463">
    <property type="entry name" value="EP450I"/>
</dbReference>
<dbReference type="GeneID" id="25315909"/>
<dbReference type="InterPro" id="IPR002401">
    <property type="entry name" value="Cyt_P450_E_grp-I"/>
</dbReference>
<keyword evidence="6 14" id="KW-0349">Heme</keyword>
<evidence type="ECO:0000256" key="2">
    <source>
        <dbReference type="ARBA" id="ARBA00004141"/>
    </source>
</evidence>
<dbReference type="InterPro" id="IPR001128">
    <property type="entry name" value="Cyt_P450"/>
</dbReference>
<dbReference type="PANTHER" id="PTHR13285">
    <property type="entry name" value="ACYLTRANSFERASE"/>
    <property type="match status" value="1"/>
</dbReference>
<comment type="similarity">
    <text evidence="4">Belongs to the membrane-bound acyltransferase family.</text>
</comment>
<dbReference type="FunFam" id="1.10.630.10:FF:000069">
    <property type="entry name" value="Cytochrome P450, putative (Eurofung)"/>
    <property type="match status" value="1"/>
</dbReference>
<sequence length="1188" mass="134648">MSSPLVNVSLAALAAWALYLLSGAIYRLYFHPLAKFPGPRLAALTGWYEFYHDVVRRGLFIWKIQELHDGYGPIVRINPDELHIRDSDFYEELYAPASKKRDKYANWTALAGAPTSSFATVSHSLHRLRRSALNPYFSKRAITNTEPLIWDKIERLCQRLAQAAKTKEVIRLDAAYMALTMDIITHYAYGESYNYLAEDDFKLEWKETVVGGSANGVFLRQFPWALPILKSTPLPVLRLLNPKAAALVSWQRMIRKQVETTLENNRQGKKATGTIFQAVLDSDLPDEEKTADRLQDEGQTLVGAGSETTAKTLSIITFYLLQDKTKLQKLRDELFGVPLKPTGESLLSRLEKLPYLTAVVSEGLRHMHGVTTRLPRVAHEPLKYKEWIIPPNIPVSESNYFVHMDPVIFPDPQAFKPERWIEAQEKGVRLDRYLVAFSKGSRQCVGINLAYAELYLTLATVLRRFELENFVTTVDDVRIARDFFVGVPKLDSKGIRAVYNRSGDPGLANERPRPLAYVPSEQLQADRLIFTVFNACSSPTPARDAACTMSLLYWLRRLYSLDTLDTRFTVPANTPLKAAADTRSSPSASADPSAKDARSSEIANGASPSRWKTPEYFVYYLVFVTLVPLMFKTVIGVSQESHPTYPTYSHLLSPGWIPGRKVDNSDAQYSSFRDNIPYLFALLVFHPLLRRVHDYFLPVQAQSEGPKASTTAAAADARLKQRTYFDYYFALVFIVALHGISAAKILLILYLNYKIAKDLPRSYIPAATWIFNLGVLFANELCDGYPLASIAKLLTSVDTWSPGQEPRLVAWAQWLDGLGGLMPRWQILFKVTILRMISFNMDYYWSLDYRSSSPIEKKQLDPASLSERDRVAIPADQASFNPLYYVAYVLYSPLYLTGPILTFNDYISQQRYPSPAVTPIRTLLYGIRFCLTLLCMEVVLHYIYAVAISKATTDWSQYTPGQLSMLGYFNLHIIWLKLLIPWRFFRLWALLDGMDPPENMVRCMSNNYSAFAFWRAWHRSFNRWIVRYLYVPLGGGGRHSSSSSGKKSSPILSQARRIFNALTVFTFVAVWHDINLRLLMWGWLITLFVLPEVIASLLFPPHRWRDRPNTYRVLCGIGAVGNILMMMIANLVGFALGLDGLKGLLAGIVGSWSGVAFLLSSCAALFVGVQVMFEVRESERRAGIVLKY</sequence>
<evidence type="ECO:0000256" key="8">
    <source>
        <dbReference type="ARBA" id="ARBA00022723"/>
    </source>
</evidence>
<evidence type="ECO:0000313" key="17">
    <source>
        <dbReference type="EMBL" id="KKA22354.1"/>
    </source>
</evidence>
<feature type="transmembrane region" description="Helical" evidence="16">
    <location>
        <begin position="1111"/>
        <end position="1138"/>
    </location>
</feature>
<dbReference type="GO" id="GO:0005506">
    <property type="term" value="F:iron ion binding"/>
    <property type="evidence" value="ECO:0007669"/>
    <property type="project" value="InterPro"/>
</dbReference>
<dbReference type="PANTHER" id="PTHR13285:SF18">
    <property type="entry name" value="PROTEIN-CYSTEINE N-PALMITOYLTRANSFERASE RASP"/>
    <property type="match status" value="1"/>
</dbReference>
<evidence type="ECO:0000256" key="15">
    <source>
        <dbReference type="SAM" id="MobiDB-lite"/>
    </source>
</evidence>
<gene>
    <name evidence="17" type="ORF">T310_3560</name>
</gene>
<keyword evidence="7 16" id="KW-0812">Transmembrane</keyword>
<dbReference type="GO" id="GO:0005783">
    <property type="term" value="C:endoplasmic reticulum"/>
    <property type="evidence" value="ECO:0007669"/>
    <property type="project" value="TreeGrafter"/>
</dbReference>
<keyword evidence="9 16" id="KW-1133">Transmembrane helix</keyword>
<protein>
    <submittedName>
        <fullName evidence="17">Glycerol:H+ symporter (Gup1)</fullName>
    </submittedName>
</protein>
<dbReference type="AlphaFoldDB" id="A0A0F4YVU7"/>
<feature type="transmembrane region" description="Helical" evidence="16">
    <location>
        <begin position="923"/>
        <end position="945"/>
    </location>
</feature>
<dbReference type="InterPro" id="IPR017972">
    <property type="entry name" value="Cyt_P450_CS"/>
</dbReference>
<evidence type="ECO:0000256" key="4">
    <source>
        <dbReference type="ARBA" id="ARBA00010323"/>
    </source>
</evidence>
<evidence type="ECO:0000256" key="7">
    <source>
        <dbReference type="ARBA" id="ARBA00022692"/>
    </source>
</evidence>
<dbReference type="Proteomes" id="UP000053958">
    <property type="component" value="Unassembled WGS sequence"/>
</dbReference>
<organism evidence="17 18">
    <name type="scientific">Rasamsonia emersonii (strain ATCC 16479 / CBS 393.64 / IMI 116815)</name>
    <dbReference type="NCBI Taxonomy" id="1408163"/>
    <lineage>
        <taxon>Eukaryota</taxon>
        <taxon>Fungi</taxon>
        <taxon>Dikarya</taxon>
        <taxon>Ascomycota</taxon>
        <taxon>Pezizomycotina</taxon>
        <taxon>Eurotiomycetes</taxon>
        <taxon>Eurotiomycetidae</taxon>
        <taxon>Eurotiales</taxon>
        <taxon>Trichocomaceae</taxon>
        <taxon>Rasamsonia</taxon>
    </lineage>
</organism>
<keyword evidence="13 16" id="KW-0472">Membrane</keyword>
<dbReference type="GO" id="GO:0008374">
    <property type="term" value="F:O-acyltransferase activity"/>
    <property type="evidence" value="ECO:0007669"/>
    <property type="project" value="TreeGrafter"/>
</dbReference>
<keyword evidence="12" id="KW-0503">Monooxygenase</keyword>
<dbReference type="PRINTS" id="PR00385">
    <property type="entry name" value="P450"/>
</dbReference>
<evidence type="ECO:0000256" key="6">
    <source>
        <dbReference type="ARBA" id="ARBA00022617"/>
    </source>
</evidence>
<evidence type="ECO:0000313" key="18">
    <source>
        <dbReference type="Proteomes" id="UP000053958"/>
    </source>
</evidence>
<keyword evidence="11 14" id="KW-0408">Iron</keyword>
<dbReference type="SUPFAM" id="SSF48264">
    <property type="entry name" value="Cytochrome P450"/>
    <property type="match status" value="1"/>
</dbReference>
<dbReference type="InterPro" id="IPR051085">
    <property type="entry name" value="MB_O-acyltransferase"/>
</dbReference>
<comment type="similarity">
    <text evidence="5">Belongs to the cytochrome P450 family.</text>
</comment>
<evidence type="ECO:0000256" key="14">
    <source>
        <dbReference type="PIRSR" id="PIRSR602401-1"/>
    </source>
</evidence>
<feature type="compositionally biased region" description="Low complexity" evidence="15">
    <location>
        <begin position="579"/>
        <end position="592"/>
    </location>
</feature>
<evidence type="ECO:0000256" key="11">
    <source>
        <dbReference type="ARBA" id="ARBA00023004"/>
    </source>
</evidence>
<evidence type="ECO:0000256" key="12">
    <source>
        <dbReference type="ARBA" id="ARBA00023033"/>
    </source>
</evidence>
<dbReference type="Gene3D" id="1.10.630.10">
    <property type="entry name" value="Cytochrome P450"/>
    <property type="match status" value="1"/>
</dbReference>
<dbReference type="OrthoDB" id="420606at2759"/>
<feature type="transmembrane region" description="Helical" evidence="16">
    <location>
        <begin position="883"/>
        <end position="903"/>
    </location>
</feature>
<dbReference type="CDD" id="cd11062">
    <property type="entry name" value="CYP58-like"/>
    <property type="match status" value="1"/>
</dbReference>
<evidence type="ECO:0000256" key="1">
    <source>
        <dbReference type="ARBA" id="ARBA00001971"/>
    </source>
</evidence>
<evidence type="ECO:0000256" key="16">
    <source>
        <dbReference type="SAM" id="Phobius"/>
    </source>
</evidence>
<dbReference type="RefSeq" id="XP_013328966.1">
    <property type="nucleotide sequence ID" value="XM_013473512.1"/>
</dbReference>
<evidence type="ECO:0000256" key="10">
    <source>
        <dbReference type="ARBA" id="ARBA00023002"/>
    </source>
</evidence>
<evidence type="ECO:0000256" key="5">
    <source>
        <dbReference type="ARBA" id="ARBA00010617"/>
    </source>
</evidence>
<dbReference type="STRING" id="1408163.A0A0F4YVU7"/>
<evidence type="ECO:0000256" key="9">
    <source>
        <dbReference type="ARBA" id="ARBA00022989"/>
    </source>
</evidence>
<feature type="binding site" description="axial binding residue" evidence="14">
    <location>
        <position position="444"/>
    </location>
    <ligand>
        <name>heme</name>
        <dbReference type="ChEBI" id="CHEBI:30413"/>
    </ligand>
    <ligandPart>
        <name>Fe</name>
        <dbReference type="ChEBI" id="CHEBI:18248"/>
    </ligandPart>
</feature>
<feature type="transmembrane region" description="Helical" evidence="16">
    <location>
        <begin position="1080"/>
        <end position="1099"/>
    </location>
</feature>
<feature type="transmembrane region" description="Helical" evidence="16">
    <location>
        <begin position="727"/>
        <end position="751"/>
    </location>
</feature>
<feature type="transmembrane region" description="Helical" evidence="16">
    <location>
        <begin position="1057"/>
        <end position="1074"/>
    </location>
</feature>
<keyword evidence="8 14" id="KW-0479">Metal-binding</keyword>
<dbReference type="InterPro" id="IPR036396">
    <property type="entry name" value="Cyt_P450_sf"/>
</dbReference>
<dbReference type="PROSITE" id="PS00086">
    <property type="entry name" value="CYTOCHROME_P450"/>
    <property type="match status" value="1"/>
</dbReference>
<feature type="transmembrane region" description="Helical" evidence="16">
    <location>
        <begin position="1144"/>
        <end position="1173"/>
    </location>
</feature>
<feature type="region of interest" description="Disordered" evidence="15">
    <location>
        <begin position="579"/>
        <end position="608"/>
    </location>
</feature>
<dbReference type="Pfam" id="PF03062">
    <property type="entry name" value="MBOAT"/>
    <property type="match status" value="1"/>
</dbReference>
<evidence type="ECO:0000256" key="3">
    <source>
        <dbReference type="ARBA" id="ARBA00004167"/>
    </source>
</evidence>
<dbReference type="GO" id="GO:0020037">
    <property type="term" value="F:heme binding"/>
    <property type="evidence" value="ECO:0007669"/>
    <property type="project" value="InterPro"/>
</dbReference>
<dbReference type="EMBL" id="LASV01000143">
    <property type="protein sequence ID" value="KKA22354.1"/>
    <property type="molecule type" value="Genomic_DNA"/>
</dbReference>
<accession>A0A0F4YVU7</accession>
<comment type="caution">
    <text evidence="17">The sequence shown here is derived from an EMBL/GenBank/DDBJ whole genome shotgun (WGS) entry which is preliminary data.</text>
</comment>
<dbReference type="GO" id="GO:0016020">
    <property type="term" value="C:membrane"/>
    <property type="evidence" value="ECO:0007669"/>
    <property type="project" value="UniProtKB-SubCell"/>
</dbReference>
<name>A0A0F4YVU7_RASE3</name>
<dbReference type="GO" id="GO:0004497">
    <property type="term" value="F:monooxygenase activity"/>
    <property type="evidence" value="ECO:0007669"/>
    <property type="project" value="UniProtKB-KW"/>
</dbReference>
<comment type="subcellular location">
    <subcellularLocation>
        <location evidence="2">Membrane</location>
        <topology evidence="2">Multi-pass membrane protein</topology>
    </subcellularLocation>
    <subcellularLocation>
        <location evidence="3">Membrane</location>
        <topology evidence="3">Single-pass membrane protein</topology>
    </subcellularLocation>
</comment>
<feature type="transmembrane region" description="Helical" evidence="16">
    <location>
        <begin position="965"/>
        <end position="985"/>
    </location>
</feature>
<keyword evidence="18" id="KW-1185">Reference proteome</keyword>
<evidence type="ECO:0000256" key="13">
    <source>
        <dbReference type="ARBA" id="ARBA00023136"/>
    </source>
</evidence>
<comment type="cofactor">
    <cofactor evidence="1 14">
        <name>heme</name>
        <dbReference type="ChEBI" id="CHEBI:30413"/>
    </cofactor>
</comment>
<keyword evidence="10" id="KW-0560">Oxidoreductase</keyword>
<proteinExistence type="inferred from homology"/>
<dbReference type="GO" id="GO:0006506">
    <property type="term" value="P:GPI anchor biosynthetic process"/>
    <property type="evidence" value="ECO:0007669"/>
    <property type="project" value="TreeGrafter"/>
</dbReference>
<reference evidence="17 18" key="1">
    <citation type="submission" date="2015-04" db="EMBL/GenBank/DDBJ databases">
        <authorList>
            <person name="Heijne W.H."/>
            <person name="Fedorova N.D."/>
            <person name="Nierman W.C."/>
            <person name="Vollebregt A.W."/>
            <person name="Zhao Z."/>
            <person name="Wu L."/>
            <person name="Kumar M."/>
            <person name="Stam H."/>
            <person name="van den Berg M.A."/>
            <person name="Pel H.J."/>
        </authorList>
    </citation>
    <scope>NUCLEOTIDE SEQUENCE [LARGE SCALE GENOMIC DNA]</scope>
    <source>
        <strain evidence="17 18">CBS 393.64</strain>
    </source>
</reference>
<feature type="transmembrane region" description="Helical" evidence="16">
    <location>
        <begin position="617"/>
        <end position="635"/>
    </location>
</feature>